<comment type="caution">
    <text evidence="2">The sequence shown here is derived from an EMBL/GenBank/DDBJ whole genome shotgun (WGS) entry which is preliminary data.</text>
</comment>
<reference evidence="2 3" key="1">
    <citation type="submission" date="2020-02" db="EMBL/GenBank/DDBJ databases">
        <authorList>
            <person name="Ma Q."/>
            <person name="Huang Y."/>
            <person name="Song X."/>
            <person name="Pei D."/>
        </authorList>
    </citation>
    <scope>NUCLEOTIDE SEQUENCE [LARGE SCALE GENOMIC DNA]</scope>
    <source>
        <strain evidence="2">Sxm20200214</strain>
        <tissue evidence="2">Leaf</tissue>
    </source>
</reference>
<feature type="region of interest" description="Disordered" evidence="1">
    <location>
        <begin position="49"/>
        <end position="109"/>
    </location>
</feature>
<protein>
    <submittedName>
        <fullName evidence="2">Uncharacterized protein</fullName>
    </submittedName>
</protein>
<dbReference type="AlphaFoldDB" id="A0A8X7S2X8"/>
<gene>
    <name evidence="2" type="ORF">Bca52824_035285</name>
</gene>
<accession>A0A8X7S2X8</accession>
<evidence type="ECO:0000256" key="1">
    <source>
        <dbReference type="SAM" id="MobiDB-lite"/>
    </source>
</evidence>
<sequence length="109" mass="11952">MITPTKQAEKKNAKKKKDVKTTEDSAKVTNRVLPEPINVLLDAVVAVDKEGSEPSICAPTSTSRTLEEEEEQMNDKEESGNGDEDDASEHAEVEGALVKKLKVTRMPLM</sequence>
<keyword evidence="3" id="KW-1185">Reference proteome</keyword>
<proteinExistence type="predicted"/>
<organism evidence="2 3">
    <name type="scientific">Brassica carinata</name>
    <name type="common">Ethiopian mustard</name>
    <name type="synonym">Abyssinian cabbage</name>
    <dbReference type="NCBI Taxonomy" id="52824"/>
    <lineage>
        <taxon>Eukaryota</taxon>
        <taxon>Viridiplantae</taxon>
        <taxon>Streptophyta</taxon>
        <taxon>Embryophyta</taxon>
        <taxon>Tracheophyta</taxon>
        <taxon>Spermatophyta</taxon>
        <taxon>Magnoliopsida</taxon>
        <taxon>eudicotyledons</taxon>
        <taxon>Gunneridae</taxon>
        <taxon>Pentapetalae</taxon>
        <taxon>rosids</taxon>
        <taxon>malvids</taxon>
        <taxon>Brassicales</taxon>
        <taxon>Brassicaceae</taxon>
        <taxon>Brassiceae</taxon>
        <taxon>Brassica</taxon>
    </lineage>
</organism>
<name>A0A8X7S2X8_BRACI</name>
<dbReference type="EMBL" id="JAAMPC010000008">
    <property type="protein sequence ID" value="KAG2298813.1"/>
    <property type="molecule type" value="Genomic_DNA"/>
</dbReference>
<feature type="region of interest" description="Disordered" evidence="1">
    <location>
        <begin position="1"/>
        <end position="31"/>
    </location>
</feature>
<dbReference type="Proteomes" id="UP000886595">
    <property type="component" value="Unassembled WGS sequence"/>
</dbReference>
<evidence type="ECO:0000313" key="2">
    <source>
        <dbReference type="EMBL" id="KAG2298813.1"/>
    </source>
</evidence>
<evidence type="ECO:0000313" key="3">
    <source>
        <dbReference type="Proteomes" id="UP000886595"/>
    </source>
</evidence>